<reference evidence="1 2" key="1">
    <citation type="submission" date="2014-04" db="EMBL/GenBank/DDBJ databases">
        <authorList>
            <consortium name="DOE Joint Genome Institute"/>
            <person name="Kuo A."/>
            <person name="Girlanda M."/>
            <person name="Perotto S."/>
            <person name="Kohler A."/>
            <person name="Nagy L.G."/>
            <person name="Floudas D."/>
            <person name="Copeland A."/>
            <person name="Barry K.W."/>
            <person name="Cichocki N."/>
            <person name="Veneault-Fourrey C."/>
            <person name="LaButti K."/>
            <person name="Lindquist E.A."/>
            <person name="Lipzen A."/>
            <person name="Lundell T."/>
            <person name="Morin E."/>
            <person name="Murat C."/>
            <person name="Sun H."/>
            <person name="Tunlid A."/>
            <person name="Henrissat B."/>
            <person name="Grigoriev I.V."/>
            <person name="Hibbett D.S."/>
            <person name="Martin F."/>
            <person name="Nordberg H.P."/>
            <person name="Cantor M.N."/>
            <person name="Hua S.X."/>
        </authorList>
    </citation>
    <scope>NUCLEOTIDE SEQUENCE [LARGE SCALE GENOMIC DNA]</scope>
    <source>
        <strain evidence="1 2">MUT 4182</strain>
    </source>
</reference>
<name>A0A0C3QBK5_9AGAM</name>
<proteinExistence type="predicted"/>
<sequence length="61" mass="6628">MLCSHPGTKGEGGGTIVNIYVWKDSELDGMNPTVEEVKGILGVERVMIGVNPESKKRGWNL</sequence>
<dbReference type="AlphaFoldDB" id="A0A0C3QBK5"/>
<dbReference type="EMBL" id="KN823107">
    <property type="protein sequence ID" value="KIO22531.1"/>
    <property type="molecule type" value="Genomic_DNA"/>
</dbReference>
<keyword evidence="2" id="KW-1185">Reference proteome</keyword>
<evidence type="ECO:0000313" key="2">
    <source>
        <dbReference type="Proteomes" id="UP000054248"/>
    </source>
</evidence>
<protein>
    <submittedName>
        <fullName evidence="1">Uncharacterized protein</fullName>
    </submittedName>
</protein>
<reference evidence="2" key="2">
    <citation type="submission" date="2015-01" db="EMBL/GenBank/DDBJ databases">
        <title>Evolutionary Origins and Diversification of the Mycorrhizal Mutualists.</title>
        <authorList>
            <consortium name="DOE Joint Genome Institute"/>
            <consortium name="Mycorrhizal Genomics Consortium"/>
            <person name="Kohler A."/>
            <person name="Kuo A."/>
            <person name="Nagy L.G."/>
            <person name="Floudas D."/>
            <person name="Copeland A."/>
            <person name="Barry K.W."/>
            <person name="Cichocki N."/>
            <person name="Veneault-Fourrey C."/>
            <person name="LaButti K."/>
            <person name="Lindquist E.A."/>
            <person name="Lipzen A."/>
            <person name="Lundell T."/>
            <person name="Morin E."/>
            <person name="Murat C."/>
            <person name="Riley R."/>
            <person name="Ohm R."/>
            <person name="Sun H."/>
            <person name="Tunlid A."/>
            <person name="Henrissat B."/>
            <person name="Grigoriev I.V."/>
            <person name="Hibbett D.S."/>
            <person name="Martin F."/>
        </authorList>
    </citation>
    <scope>NUCLEOTIDE SEQUENCE [LARGE SCALE GENOMIC DNA]</scope>
    <source>
        <strain evidence="2">MUT 4182</strain>
    </source>
</reference>
<gene>
    <name evidence="1" type="ORF">M407DRAFT_245120</name>
</gene>
<evidence type="ECO:0000313" key="1">
    <source>
        <dbReference type="EMBL" id="KIO22531.1"/>
    </source>
</evidence>
<dbReference type="HOGENOM" id="CLU_2924409_0_0_1"/>
<accession>A0A0C3QBK5</accession>
<dbReference type="Proteomes" id="UP000054248">
    <property type="component" value="Unassembled WGS sequence"/>
</dbReference>
<organism evidence="1 2">
    <name type="scientific">Tulasnella calospora MUT 4182</name>
    <dbReference type="NCBI Taxonomy" id="1051891"/>
    <lineage>
        <taxon>Eukaryota</taxon>
        <taxon>Fungi</taxon>
        <taxon>Dikarya</taxon>
        <taxon>Basidiomycota</taxon>
        <taxon>Agaricomycotina</taxon>
        <taxon>Agaricomycetes</taxon>
        <taxon>Cantharellales</taxon>
        <taxon>Tulasnellaceae</taxon>
        <taxon>Tulasnella</taxon>
    </lineage>
</organism>